<organism evidence="1 2">
    <name type="scientific">Aerophobetes bacterium</name>
    <dbReference type="NCBI Taxonomy" id="2030807"/>
    <lineage>
        <taxon>Bacteria</taxon>
        <taxon>Candidatus Aerophobota</taxon>
    </lineage>
</organism>
<dbReference type="EMBL" id="NVUU01000094">
    <property type="protein sequence ID" value="PCI92602.1"/>
    <property type="molecule type" value="Genomic_DNA"/>
</dbReference>
<dbReference type="Proteomes" id="UP000217838">
    <property type="component" value="Unassembled WGS sequence"/>
</dbReference>
<protein>
    <submittedName>
        <fullName evidence="1">Uncharacterized protein</fullName>
    </submittedName>
</protein>
<dbReference type="AlphaFoldDB" id="A0A2A4YCD8"/>
<accession>A0A2A4YCD8</accession>
<comment type="caution">
    <text evidence="1">The sequence shown here is derived from an EMBL/GenBank/DDBJ whole genome shotgun (WGS) entry which is preliminary data.</text>
</comment>
<sequence length="110" mass="12956">MEKESQNESNRNIAEESLKTKKVREKLKRHFEKIDEEITKQALNRKITEIHRWISRHAMQRVTLKSKSISLFDENQNTARISQKVSAFAIKLKGKLLEESEEHLAINVEN</sequence>
<evidence type="ECO:0000313" key="2">
    <source>
        <dbReference type="Proteomes" id="UP000217838"/>
    </source>
</evidence>
<gene>
    <name evidence="1" type="ORF">COB11_07005</name>
</gene>
<name>A0A2A4YCD8_UNCAE</name>
<proteinExistence type="predicted"/>
<evidence type="ECO:0000313" key="1">
    <source>
        <dbReference type="EMBL" id="PCI92602.1"/>
    </source>
</evidence>
<reference evidence="2" key="1">
    <citation type="submission" date="2017-08" db="EMBL/GenBank/DDBJ databases">
        <title>A dynamic microbial community with high functional redundancy inhabits the cold, oxic subseafloor aquifer.</title>
        <authorList>
            <person name="Tully B.J."/>
            <person name="Wheat C.G."/>
            <person name="Glazer B.T."/>
            <person name="Huber J.A."/>
        </authorList>
    </citation>
    <scope>NUCLEOTIDE SEQUENCE [LARGE SCALE GENOMIC DNA]</scope>
</reference>